<name>A0A0S7G7I8_9TELE</name>
<dbReference type="AlphaFoldDB" id="A0A0S7G7I8"/>
<proteinExistence type="predicted"/>
<accession>A0A0S7G7I8</accession>
<reference evidence="1" key="1">
    <citation type="submission" date="2014-12" db="EMBL/GenBank/DDBJ databases">
        <title>Parallel Evolution in Life History Adaptation Evident in the Tissue-Specific Poeciliopsis prolifica transcriptome.</title>
        <authorList>
            <person name="Jue N.K."/>
            <person name="Foley R.J."/>
            <person name="Obergfell C."/>
            <person name="Reznick D.N."/>
            <person name="O'Neill R.J."/>
            <person name="O'Neill M.J."/>
        </authorList>
    </citation>
    <scope>NUCLEOTIDE SEQUENCE</scope>
</reference>
<sequence>DTLRLHNGPAKNSYMEQSFHGLNPVLNIPVSLAYVEQAKRNAALTGPELEGLGGRPRGRAVGGRRHLRRWPHRLPRHAALCQEPLELHEPGSQIPTGSAAPRRPYKVAARPPAGREAVTLFGFIYSRGLLQGGEEGGRGEALPLHL</sequence>
<evidence type="ECO:0000313" key="1">
    <source>
        <dbReference type="EMBL" id="JAO03920.1"/>
    </source>
</evidence>
<protein>
    <submittedName>
        <fullName evidence="1">XYLT1</fullName>
    </submittedName>
</protein>
<organism evidence="1">
    <name type="scientific">Poeciliopsis prolifica</name>
    <name type="common">blackstripe livebearer</name>
    <dbReference type="NCBI Taxonomy" id="188132"/>
    <lineage>
        <taxon>Eukaryota</taxon>
        <taxon>Metazoa</taxon>
        <taxon>Chordata</taxon>
        <taxon>Craniata</taxon>
        <taxon>Vertebrata</taxon>
        <taxon>Euteleostomi</taxon>
        <taxon>Actinopterygii</taxon>
        <taxon>Neopterygii</taxon>
        <taxon>Teleostei</taxon>
        <taxon>Neoteleostei</taxon>
        <taxon>Acanthomorphata</taxon>
        <taxon>Ovalentaria</taxon>
        <taxon>Atherinomorphae</taxon>
        <taxon>Cyprinodontiformes</taxon>
        <taxon>Poeciliidae</taxon>
        <taxon>Poeciliinae</taxon>
        <taxon>Poeciliopsis</taxon>
    </lineage>
</organism>
<feature type="non-terminal residue" evidence="1">
    <location>
        <position position="1"/>
    </location>
</feature>
<gene>
    <name evidence="1" type="primary">XYLT1</name>
</gene>
<dbReference type="EMBL" id="GBYX01477769">
    <property type="protein sequence ID" value="JAO03920.1"/>
    <property type="molecule type" value="Transcribed_RNA"/>
</dbReference>